<dbReference type="InterPro" id="IPR012337">
    <property type="entry name" value="RNaseH-like_sf"/>
</dbReference>
<dbReference type="AlphaFoldDB" id="A0A3R6YTD8"/>
<protein>
    <recommendedName>
        <fullName evidence="1">Integrase catalytic domain-containing protein</fullName>
    </recommendedName>
</protein>
<evidence type="ECO:0000259" key="1">
    <source>
        <dbReference type="PROSITE" id="PS50994"/>
    </source>
</evidence>
<evidence type="ECO:0000313" key="2">
    <source>
        <dbReference type="EMBL" id="RHY24537.1"/>
    </source>
</evidence>
<comment type="caution">
    <text evidence="2">The sequence shown here is derived from an EMBL/GenBank/DDBJ whole genome shotgun (WGS) entry which is preliminary data.</text>
</comment>
<reference evidence="2 3" key="1">
    <citation type="submission" date="2018-08" db="EMBL/GenBank/DDBJ databases">
        <title>Aphanomyces genome sequencing and annotation.</title>
        <authorList>
            <person name="Minardi D."/>
            <person name="Oidtmann B."/>
            <person name="Van Der Giezen M."/>
            <person name="Studholme D.J."/>
        </authorList>
    </citation>
    <scope>NUCLEOTIDE SEQUENCE [LARGE SCALE GENOMIC DNA]</scope>
    <source>
        <strain evidence="2 3">NJM0002</strain>
    </source>
</reference>
<proteinExistence type="predicted"/>
<sequence>MFWRHTFDFVNYSGGGDNDELQNLSTVLYILDGVFTREAAHSAVAADITAIWHHRIDHLLVEALRTCAKAGLGLPSRTNDLSKPCMDYGPRAKINRVTVPKRSTRTYTPGECWHSDTKRPLPVASVGGCRYYTGYIDDCTGYKIIKFIDSTNNADQTTNLQEVLAFSERQTGNKTKVFPSGGGP</sequence>
<dbReference type="InterPro" id="IPR001584">
    <property type="entry name" value="Integrase_cat-core"/>
</dbReference>
<keyword evidence="3" id="KW-1185">Reference proteome</keyword>
<organism evidence="2 3">
    <name type="scientific">Aphanomyces invadans</name>
    <dbReference type="NCBI Taxonomy" id="157072"/>
    <lineage>
        <taxon>Eukaryota</taxon>
        <taxon>Sar</taxon>
        <taxon>Stramenopiles</taxon>
        <taxon>Oomycota</taxon>
        <taxon>Saprolegniomycetes</taxon>
        <taxon>Saprolegniales</taxon>
        <taxon>Verrucalvaceae</taxon>
        <taxon>Aphanomyces</taxon>
    </lineage>
</organism>
<evidence type="ECO:0000313" key="3">
    <source>
        <dbReference type="Proteomes" id="UP000285060"/>
    </source>
</evidence>
<dbReference type="Proteomes" id="UP000285060">
    <property type="component" value="Unassembled WGS sequence"/>
</dbReference>
<accession>A0A3R6YTD8</accession>
<dbReference type="PROSITE" id="PS50994">
    <property type="entry name" value="INTEGRASE"/>
    <property type="match status" value="1"/>
</dbReference>
<feature type="domain" description="Integrase catalytic" evidence="1">
    <location>
        <begin position="105"/>
        <end position="184"/>
    </location>
</feature>
<dbReference type="SUPFAM" id="SSF53098">
    <property type="entry name" value="Ribonuclease H-like"/>
    <property type="match status" value="1"/>
</dbReference>
<name>A0A3R6YTD8_9STRA</name>
<dbReference type="EMBL" id="QUSY01001563">
    <property type="protein sequence ID" value="RHY24537.1"/>
    <property type="molecule type" value="Genomic_DNA"/>
</dbReference>
<gene>
    <name evidence="2" type="ORF">DYB32_008808</name>
</gene>
<dbReference type="GO" id="GO:0015074">
    <property type="term" value="P:DNA integration"/>
    <property type="evidence" value="ECO:0007669"/>
    <property type="project" value="InterPro"/>
</dbReference>